<evidence type="ECO:0000256" key="1">
    <source>
        <dbReference type="ARBA" id="ARBA00023015"/>
    </source>
</evidence>
<dbReference type="Pfam" id="PF12833">
    <property type="entry name" value="HTH_18"/>
    <property type="match status" value="1"/>
</dbReference>
<keyword evidence="1" id="KW-0805">Transcription regulation</keyword>
<dbReference type="InterPro" id="IPR018062">
    <property type="entry name" value="HTH_AraC-typ_CS"/>
</dbReference>
<protein>
    <recommendedName>
        <fullName evidence="5">HTH araC/xylS-type domain-containing protein</fullName>
    </recommendedName>
</protein>
<evidence type="ECO:0000256" key="2">
    <source>
        <dbReference type="ARBA" id="ARBA00023125"/>
    </source>
</evidence>
<dbReference type="PROSITE" id="PS00041">
    <property type="entry name" value="HTH_ARAC_FAMILY_1"/>
    <property type="match status" value="1"/>
</dbReference>
<sequence length="406" mass="46974">MLESFLFLVTSIVGFITFFLMIRVYRSNPFCNFYLILNIGIISFRFFVHGTYGVGFQSILEPTAGVSSILYLIIIPSAYLYYKNLILQNKRYDLEDLKHLSFLLFLFTINTNDFLKQSFLFYFGEMTNAIFITMHIFFYLILTFNLLKNKVWFRKGVTFNNEHFNLIKNWTVFFYLINVLCGCMVIVSVYNESYTGVQLSGKTAVLFSLVFWLLSFLKILVSPEILFGLPELNKTLSKFHSSALKNIEAIVNDNNWIKVSSSVKNAQDRVLQENIKDQISDYIQEVNKLSTKSLFFRNQKASQSDIAADIGIPKSHIVFLFKYHSNLSFSEFRMNSRIQDAIGLIEGSFLNTETLESLAYTTGFASYNPFFTAFKKITNYAPQEYVKVKKDLKSFSRGDKVHSLKS</sequence>
<keyword evidence="4" id="KW-1133">Transmembrane helix</keyword>
<dbReference type="InterPro" id="IPR018060">
    <property type="entry name" value="HTH_AraC"/>
</dbReference>
<dbReference type="EMBL" id="AAOG01000003">
    <property type="protein sequence ID" value="EAR12109.1"/>
    <property type="molecule type" value="Genomic_DNA"/>
</dbReference>
<dbReference type="InterPro" id="IPR009057">
    <property type="entry name" value="Homeodomain-like_sf"/>
</dbReference>
<feature type="transmembrane region" description="Helical" evidence="4">
    <location>
        <begin position="203"/>
        <end position="221"/>
    </location>
</feature>
<comment type="caution">
    <text evidence="6">The sequence shown here is derived from an EMBL/GenBank/DDBJ whole genome shotgun (WGS) entry which is preliminary data.</text>
</comment>
<dbReference type="GO" id="GO:0043565">
    <property type="term" value="F:sequence-specific DNA binding"/>
    <property type="evidence" value="ECO:0007669"/>
    <property type="project" value="InterPro"/>
</dbReference>
<feature type="transmembrane region" description="Helical" evidence="4">
    <location>
        <begin position="32"/>
        <end position="52"/>
    </location>
</feature>
<feature type="transmembrane region" description="Helical" evidence="4">
    <location>
        <begin position="129"/>
        <end position="147"/>
    </location>
</feature>
<evidence type="ECO:0000313" key="6">
    <source>
        <dbReference type="EMBL" id="EAR12109.1"/>
    </source>
</evidence>
<evidence type="ECO:0000256" key="4">
    <source>
        <dbReference type="SAM" id="Phobius"/>
    </source>
</evidence>
<gene>
    <name evidence="6" type="ORF">PI23P_12267</name>
</gene>
<dbReference type="PROSITE" id="PS01124">
    <property type="entry name" value="HTH_ARAC_FAMILY_2"/>
    <property type="match status" value="1"/>
</dbReference>
<keyword evidence="3" id="KW-0804">Transcription</keyword>
<dbReference type="GO" id="GO:0003700">
    <property type="term" value="F:DNA-binding transcription factor activity"/>
    <property type="evidence" value="ECO:0007669"/>
    <property type="project" value="InterPro"/>
</dbReference>
<feature type="transmembrane region" description="Helical" evidence="4">
    <location>
        <begin position="64"/>
        <end position="82"/>
    </location>
</feature>
<dbReference type="SMART" id="SM00342">
    <property type="entry name" value="HTH_ARAC"/>
    <property type="match status" value="1"/>
</dbReference>
<dbReference type="HOGENOM" id="CLU_677673_0_0_10"/>
<evidence type="ECO:0000256" key="3">
    <source>
        <dbReference type="ARBA" id="ARBA00023163"/>
    </source>
</evidence>
<accession>A4C1V6</accession>
<organism evidence="6 7">
    <name type="scientific">Polaribacter irgensii 23-P</name>
    <dbReference type="NCBI Taxonomy" id="313594"/>
    <lineage>
        <taxon>Bacteria</taxon>
        <taxon>Pseudomonadati</taxon>
        <taxon>Bacteroidota</taxon>
        <taxon>Flavobacteriia</taxon>
        <taxon>Flavobacteriales</taxon>
        <taxon>Flavobacteriaceae</taxon>
    </lineage>
</organism>
<dbReference type="SUPFAM" id="SSF46689">
    <property type="entry name" value="Homeodomain-like"/>
    <property type="match status" value="1"/>
</dbReference>
<dbReference type="PANTHER" id="PTHR43280">
    <property type="entry name" value="ARAC-FAMILY TRANSCRIPTIONAL REGULATOR"/>
    <property type="match status" value="1"/>
</dbReference>
<dbReference type="eggNOG" id="COG2207">
    <property type="taxonomic scope" value="Bacteria"/>
</dbReference>
<dbReference type="STRING" id="313594.PI23P_12267"/>
<keyword evidence="7" id="KW-1185">Reference proteome</keyword>
<dbReference type="Proteomes" id="UP000003053">
    <property type="component" value="Unassembled WGS sequence"/>
</dbReference>
<dbReference type="Gene3D" id="1.10.10.60">
    <property type="entry name" value="Homeodomain-like"/>
    <property type="match status" value="1"/>
</dbReference>
<feature type="transmembrane region" description="Helical" evidence="4">
    <location>
        <begin position="172"/>
        <end position="191"/>
    </location>
</feature>
<keyword evidence="4" id="KW-0472">Membrane</keyword>
<name>A4C1V6_9FLAO</name>
<reference evidence="6 7" key="1">
    <citation type="submission" date="2006-02" db="EMBL/GenBank/DDBJ databases">
        <authorList>
            <person name="Murray A."/>
            <person name="Staley J."/>
            <person name="Ferriera S."/>
            <person name="Johnson J."/>
            <person name="Kravitz S."/>
            <person name="Halpern A."/>
            <person name="Remington K."/>
            <person name="Beeson K."/>
            <person name="Tran B."/>
            <person name="Rogers Y.-H."/>
            <person name="Friedman R."/>
            <person name="Venter J.C."/>
        </authorList>
    </citation>
    <scope>NUCLEOTIDE SEQUENCE [LARGE SCALE GENOMIC DNA]</scope>
    <source>
        <strain evidence="6 7">23-P</strain>
    </source>
</reference>
<keyword evidence="2" id="KW-0238">DNA-binding</keyword>
<feature type="domain" description="HTH araC/xylS-type" evidence="5">
    <location>
        <begin position="277"/>
        <end position="388"/>
    </location>
</feature>
<evidence type="ECO:0000259" key="5">
    <source>
        <dbReference type="PROSITE" id="PS01124"/>
    </source>
</evidence>
<dbReference type="PANTHER" id="PTHR43280:SF29">
    <property type="entry name" value="ARAC-FAMILY TRANSCRIPTIONAL REGULATOR"/>
    <property type="match status" value="1"/>
</dbReference>
<evidence type="ECO:0000313" key="7">
    <source>
        <dbReference type="Proteomes" id="UP000003053"/>
    </source>
</evidence>
<keyword evidence="4" id="KW-0812">Transmembrane</keyword>
<feature type="transmembrane region" description="Helical" evidence="4">
    <location>
        <begin position="6"/>
        <end position="25"/>
    </location>
</feature>
<proteinExistence type="predicted"/>
<dbReference type="AlphaFoldDB" id="A4C1V6"/>